<comment type="caution">
    <text evidence="1">The sequence shown here is derived from an EMBL/GenBank/DDBJ whole genome shotgun (WGS) entry which is preliminary data.</text>
</comment>
<protein>
    <submittedName>
        <fullName evidence="1">Uncharacterized protein</fullName>
    </submittedName>
</protein>
<proteinExistence type="predicted"/>
<sequence>MKAELKFFWARLNANYWFYPALFAGLAVALGLICIWLDRSGFASFLNDVEWLRPARPGSASNLLQVISGSMIAVASTVFSITIVAVSFASGSYGPRLLTNFMEDKGNQLSLATFIGTFVYALVVLRAVRAEDESPSQTADVATALPGFVPQLSLLVAFILMGISVAVLVFFLNHVPSSIRINKVIESIGSRLLREVKDTYPNEGQDDGRLEKPRGCEVKAEKAGYVQLIDYQDLERLARRCECEIVLRVRTGDFLHKGLPILEIANGTCDEDCMAEVNACFTQGPSRTPEQDPQFLIDELAEIALRALSPGINDPFTAVTALHWLGAATAELGCRDLWKNVCESDEEDCPVYPLADDFSHYVQRGFGSIRSAAATSPIACKIMIEVLENAAMTIDAEQRRARLMLEARLLHEQAQIALDGPDRREVEQRFEESQLRLTDPR</sequence>
<name>A0A0G9MK26_9SPHN</name>
<dbReference type="AlphaFoldDB" id="A0A0G9MK26"/>
<dbReference type="OrthoDB" id="2955631at2"/>
<accession>A0A0G9MK26</accession>
<dbReference type="EMBL" id="LBHC01000003">
    <property type="protein sequence ID" value="KLE31052.1"/>
    <property type="molecule type" value="Genomic_DNA"/>
</dbReference>
<evidence type="ECO:0000313" key="2">
    <source>
        <dbReference type="Proteomes" id="UP000053070"/>
    </source>
</evidence>
<dbReference type="PATRIC" id="fig|502682.8.peg.2533"/>
<dbReference type="KEGG" id="egn:BMF35_b0117"/>
<dbReference type="STRING" id="502682.BMF35_b0117"/>
<gene>
    <name evidence="1" type="ORF">AAW01_12415</name>
</gene>
<dbReference type="Pfam" id="PF10011">
    <property type="entry name" value="DUF2254"/>
    <property type="match status" value="1"/>
</dbReference>
<keyword evidence="2" id="KW-1185">Reference proteome</keyword>
<reference evidence="1 2" key="1">
    <citation type="submission" date="2015-04" db="EMBL/GenBank/DDBJ databases">
        <title>The draft genome sequence of Erythrobacr gangjinensis K7-2.</title>
        <authorList>
            <person name="Zhuang L."/>
            <person name="Liu Y."/>
            <person name="Shao Z."/>
        </authorList>
    </citation>
    <scope>NUCLEOTIDE SEQUENCE [LARGE SCALE GENOMIC DNA]</scope>
    <source>
        <strain evidence="1 2">K7-2</strain>
    </source>
</reference>
<dbReference type="RefSeq" id="WP_047007762.1">
    <property type="nucleotide sequence ID" value="NZ_CP018098.1"/>
</dbReference>
<dbReference type="InterPro" id="IPR018723">
    <property type="entry name" value="DUF2254_membrane"/>
</dbReference>
<evidence type="ECO:0000313" key="1">
    <source>
        <dbReference type="EMBL" id="KLE31052.1"/>
    </source>
</evidence>
<dbReference type="Proteomes" id="UP000053070">
    <property type="component" value="Unassembled WGS sequence"/>
</dbReference>
<organism evidence="1 2">
    <name type="scientific">Aurantiacibacter gangjinensis</name>
    <dbReference type="NCBI Taxonomy" id="502682"/>
    <lineage>
        <taxon>Bacteria</taxon>
        <taxon>Pseudomonadati</taxon>
        <taxon>Pseudomonadota</taxon>
        <taxon>Alphaproteobacteria</taxon>
        <taxon>Sphingomonadales</taxon>
        <taxon>Erythrobacteraceae</taxon>
        <taxon>Aurantiacibacter</taxon>
    </lineage>
</organism>